<reference evidence="2" key="1">
    <citation type="journal article" date="2016" name="Genome Announc.">
        <title>Draft genome sequences of fungus Aspergillus calidoustus.</title>
        <authorList>
            <person name="Horn F."/>
            <person name="Linde J."/>
            <person name="Mattern D.J."/>
            <person name="Walther G."/>
            <person name="Guthke R."/>
            <person name="Scherlach K."/>
            <person name="Martin K."/>
            <person name="Brakhage A.A."/>
            <person name="Petzke L."/>
            <person name="Valiante V."/>
        </authorList>
    </citation>
    <scope>NUCLEOTIDE SEQUENCE [LARGE SCALE GENOMIC DNA]</scope>
    <source>
        <strain evidence="2">SF006504</strain>
    </source>
</reference>
<accession>A0A0U4Z5U4</accession>
<organism evidence="1 2">
    <name type="scientific">Aspergillus calidoustus</name>
    <dbReference type="NCBI Taxonomy" id="454130"/>
    <lineage>
        <taxon>Eukaryota</taxon>
        <taxon>Fungi</taxon>
        <taxon>Dikarya</taxon>
        <taxon>Ascomycota</taxon>
        <taxon>Pezizomycotina</taxon>
        <taxon>Eurotiomycetes</taxon>
        <taxon>Eurotiomycetidae</taxon>
        <taxon>Eurotiales</taxon>
        <taxon>Aspergillaceae</taxon>
        <taxon>Aspergillus</taxon>
        <taxon>Aspergillus subgen. Nidulantes</taxon>
    </lineage>
</organism>
<evidence type="ECO:0000313" key="1">
    <source>
        <dbReference type="EMBL" id="CEL05141.1"/>
    </source>
</evidence>
<protein>
    <submittedName>
        <fullName evidence="1">Uncharacterized protein</fullName>
    </submittedName>
</protein>
<sequence>MDYLAEALQDALSWEAIEDMQYSAYYGYVLRRGIAEDLRRLGVPQSEEELSELANGVPPSADTHLVPARILTELPIAMHGAGVVLRDVYIGAFPTREEFSRLCPDNADKEEGEEKEELIWSNLQAAYGQLRSVSFGAEHGQRHPRDAHPRASQKLYFDHYLGALLCGPHLESVHINLEAFGLTYFRRHPVGEFPLDSQHRLGGVLSKVRLPRVRDLRLSGISATESDLGRFYAGIGGGVRDIYMNSIHLTEGSWMRTLDSLRDHVQCSTCETRPTIKLVSLAGGEYEALRKRVGSRLRKPMEDPSQELYNDAMDELVTAYVSSAEGIENPFVMPSEALEMVSRSGLRGELPVV</sequence>
<dbReference type="STRING" id="454130.A0A0U4Z5U4"/>
<dbReference type="AlphaFoldDB" id="A0A0U4Z5U4"/>
<dbReference type="OMA" id="HINLEAF"/>
<dbReference type="EMBL" id="CDMC01000005">
    <property type="protein sequence ID" value="CEL05141.1"/>
    <property type="molecule type" value="Genomic_DNA"/>
</dbReference>
<keyword evidence="2" id="KW-1185">Reference proteome</keyword>
<name>A0A0U4Z5U4_ASPCI</name>
<gene>
    <name evidence="1" type="ORF">ASPCAL06261</name>
</gene>
<evidence type="ECO:0000313" key="2">
    <source>
        <dbReference type="Proteomes" id="UP000054771"/>
    </source>
</evidence>
<dbReference type="Proteomes" id="UP000054771">
    <property type="component" value="Unassembled WGS sequence"/>
</dbReference>
<dbReference type="OrthoDB" id="3759773at2759"/>
<proteinExistence type="predicted"/>